<proteinExistence type="predicted"/>
<dbReference type="EMBL" id="CP097899">
    <property type="protein sequence ID" value="URN96363.1"/>
    <property type="molecule type" value="Genomic_DNA"/>
</dbReference>
<name>A0A9J6ZJE4_9BACL</name>
<protein>
    <recommendedName>
        <fullName evidence="3">DUF559 domain-containing protein</fullName>
    </recommendedName>
</protein>
<organism evidence="1 2">
    <name type="scientific">Candidatus Pristimantibacillus lignocellulolyticus</name>
    <dbReference type="NCBI Taxonomy" id="2994561"/>
    <lineage>
        <taxon>Bacteria</taxon>
        <taxon>Bacillati</taxon>
        <taxon>Bacillota</taxon>
        <taxon>Bacilli</taxon>
        <taxon>Bacillales</taxon>
        <taxon>Paenibacillaceae</taxon>
        <taxon>Candidatus Pristimantibacillus</taxon>
    </lineage>
</organism>
<reference evidence="1" key="1">
    <citation type="submission" date="2022-05" db="EMBL/GenBank/DDBJ databases">
        <title>Novel bacterial taxa in a minimal lignocellulolytic consortium and its capacity to transform plastics disclosed by genome-resolved metagenomics.</title>
        <authorList>
            <person name="Rodriguez C.A.D."/>
            <person name="Diaz-Garcia L."/>
            <person name="Herrera K."/>
            <person name="Tarazona N.A."/>
            <person name="Sproer C."/>
            <person name="Overmann J."/>
            <person name="Jimenez D.J."/>
        </authorList>
    </citation>
    <scope>NUCLEOTIDE SEQUENCE</scope>
    <source>
        <strain evidence="1">MAG5</strain>
    </source>
</reference>
<dbReference type="AlphaFoldDB" id="A0A9J6ZJE4"/>
<accession>A0A9J6ZJE4</accession>
<evidence type="ECO:0000313" key="1">
    <source>
        <dbReference type="EMBL" id="URN96363.1"/>
    </source>
</evidence>
<dbReference type="KEGG" id="plig:NAG76_09160"/>
<gene>
    <name evidence="1" type="ORF">NAG76_09160</name>
</gene>
<evidence type="ECO:0000313" key="2">
    <source>
        <dbReference type="Proteomes" id="UP001056756"/>
    </source>
</evidence>
<dbReference type="Proteomes" id="UP001056756">
    <property type="component" value="Chromosome"/>
</dbReference>
<evidence type="ECO:0008006" key="3">
    <source>
        <dbReference type="Google" id="ProtNLM"/>
    </source>
</evidence>
<sequence length="221" mass="26133">MGFSEVHEEWMKDHLKQRTGERKDRLKRGHSYGEMLFLEKVWWPLVGNFKDLHPEYEVADWRGMKFFVDLMLCLGDTRIAFEIKGYGPHVEQADRTRYRRELNRELFLQAIGVKVISIAVDELEHNADLVKGFVKMIVLPYLSRKEEMMKYHRIEQEIMKLAITSNRVVRPFEVVKMLGISRKTAIKYLTSLCDKEKLKAVEGGVSKRIHKYEFMGSPFLY</sequence>